<protein>
    <submittedName>
        <fullName evidence="2">Uncharacterized protein</fullName>
    </submittedName>
</protein>
<gene>
    <name evidence="1" type="ORF">IRJ41_011716</name>
    <name evidence="2" type="ORF">IRJ41_013718</name>
</gene>
<sequence>MSEYRPTLHPDFFTPAYNKSDIIYIKQLRGGRHPIDLNVSSDINNKLLKKETWKIKKEVLRKPTMHLASADINMMDVIGIIDTFDRPGDAYTEDTYARCGTHAVAFEDEPGKRLPKAGAQCEAGVGRARAEFSVFEAEAKGPNASAGAEASVGALGASAMARAEVASVCAKAGPVGVKVGLGVDTGVSVGLGGFEAKFLGFGFTIGPKTSISLLGSEVSCSVM</sequence>
<organism evidence="2 3">
    <name type="scientific">Triplophysa rosa</name>
    <name type="common">Cave loach</name>
    <dbReference type="NCBI Taxonomy" id="992332"/>
    <lineage>
        <taxon>Eukaryota</taxon>
        <taxon>Metazoa</taxon>
        <taxon>Chordata</taxon>
        <taxon>Craniata</taxon>
        <taxon>Vertebrata</taxon>
        <taxon>Euteleostomi</taxon>
        <taxon>Actinopterygii</taxon>
        <taxon>Neopterygii</taxon>
        <taxon>Teleostei</taxon>
        <taxon>Ostariophysi</taxon>
        <taxon>Cypriniformes</taxon>
        <taxon>Nemacheilidae</taxon>
        <taxon>Triplophysa</taxon>
    </lineage>
</organism>
<dbReference type="EMBL" id="JAFHDT010000004">
    <property type="protein sequence ID" value="KAI7811213.1"/>
    <property type="molecule type" value="Genomic_DNA"/>
</dbReference>
<keyword evidence="3" id="KW-1185">Reference proteome</keyword>
<name>A0A9W7WZ05_TRIRA</name>
<evidence type="ECO:0000313" key="1">
    <source>
        <dbReference type="EMBL" id="KAI7811213.1"/>
    </source>
</evidence>
<comment type="caution">
    <text evidence="2">The sequence shown here is derived from an EMBL/GenBank/DDBJ whole genome shotgun (WGS) entry which is preliminary data.</text>
</comment>
<proteinExistence type="predicted"/>
<reference evidence="2" key="1">
    <citation type="submission" date="2021-02" db="EMBL/GenBank/DDBJ databases">
        <title>Comparative genomics reveals that relaxation of natural selection precedes convergent phenotypic evolution of cavefish.</title>
        <authorList>
            <person name="Peng Z."/>
        </authorList>
    </citation>
    <scope>NUCLEOTIDE SEQUENCE</scope>
    <source>
        <tissue evidence="2">Muscle</tissue>
    </source>
</reference>
<dbReference type="AlphaFoldDB" id="A0A9W7WZ05"/>
<dbReference type="EMBL" id="JAFHDT010000004">
    <property type="protein sequence ID" value="KAI7811367.1"/>
    <property type="molecule type" value="Genomic_DNA"/>
</dbReference>
<accession>A0A9W7WZ05</accession>
<dbReference type="Proteomes" id="UP001059041">
    <property type="component" value="Linkage Group LG4"/>
</dbReference>
<evidence type="ECO:0000313" key="3">
    <source>
        <dbReference type="Proteomes" id="UP001059041"/>
    </source>
</evidence>
<evidence type="ECO:0000313" key="2">
    <source>
        <dbReference type="EMBL" id="KAI7811367.1"/>
    </source>
</evidence>